<dbReference type="Pfam" id="PF15622">
    <property type="entry name" value="CENP_C_N"/>
    <property type="match status" value="1"/>
</dbReference>
<dbReference type="InterPro" id="IPR028386">
    <property type="entry name" value="CENP-C/Mif2/cnp3"/>
</dbReference>
<evidence type="ECO:0000256" key="1">
    <source>
        <dbReference type="ARBA" id="ARBA00004123"/>
    </source>
</evidence>
<dbReference type="Pfam" id="PF11699">
    <property type="entry name" value="CENP-C_C"/>
    <property type="match status" value="1"/>
</dbReference>
<dbReference type="PANTHER" id="PTHR16684">
    <property type="entry name" value="CENTROMERE PROTEIN C"/>
    <property type="match status" value="1"/>
</dbReference>
<sequence length="1010" mass="113788">MAASGLDHLKNGYRRRFCQPPRAPDINMRQNKNILVILQDCFEEKSLVNDFSTNSTKSVLYSTPKIKESCFQSPSREAQCQISHSKSSPVSSRKKGTSLQLTVEPNEDVNKSVQVHEVYQKILAADVGSKNTADSRKMSSTKFKNHHNDANEELYLPVGSPFVLLDAKTSVPQNAISSIGQKRETYTFEDSVNMLSSSTDISLKTKKRLDFEDKNILKKAEIENKISDIVDEVSERPPERKPSETSQKIIQNSEYEIQSQAKKSFSTLFLETLKRKSESSPVFRYIATAPPQSSLANDKNLEDEFIIDESDSFAGRSWITIPRKAVPQKQCAVSPTESTVVLQSKKSREKHHSVTPTTLTNDKHSGKAPPVQKSQPSDQRNVGRNCALTDEMKNNCRSTKNEMYSKNAEKSSGNKRIIKQKQKRKVKPSVVEEEVDVEQAKDKNINVSHIAQDKSQRNSDRSVEVCEEKRKVHISKKQIPPVGSKKSSTNVTHTAKQRKNREYEKKDFSNESKKNNLVPEEVSLTVTRSQRISRRPSNWWMVKSEQSLFYSSSSIRNELSVPHSSGRKPAEKTNQSSKNTGKKSIPFKGQKRANPGRSRAQKILNVKDSRGITDHDEISGSSPNESLECEEADMAKKNNLDHSGCSKTDLNPGWFGSAVRGSACGPKSHRFDLVAVWSLALVRVVQEATNRCVSLMSKVVTGSPKAEDSIMTADNVHPKPQNSEHSCKTPAESDSDSGEPKTLDLEGSGPFRLKNYLMSGKNNSDADDEEVQEISGDSRVKRSKVTQENKVHHKLVLPSNTPNVRRTKRTRLKPLEYWRGERVDYQERKSGGFVIGGILSPETVSSKRKAKREKKKVNQIVNRKRICLDNNERKKELVINLNIPLGDPLQPTSVKDPETRKIILLDLLRPRNTYKFSVENDELKVYKTLDTPLFSTGKLILGPHQEKGRQHVGLDTLVFYVNFGDLLCTLHETPYVITTGDSFYVPSGNYYNIKNLLNEESVLLFTQIKR</sequence>
<feature type="region of interest" description="Disordered" evidence="10">
    <location>
        <begin position="469"/>
        <end position="514"/>
    </location>
</feature>
<dbReference type="FunFam" id="2.60.120.10:FF:000033">
    <property type="entry name" value="Centromere protein C 1"/>
    <property type="match status" value="1"/>
</dbReference>
<comment type="function">
    <text evidence="5">Component of the CENPA-NAC (nucleosome-associated) complex, a complex that plays a central role in assembly of kinetochore proteins, mitotic progression and chromosome segregation. The CENPA-NAC complex recruits the CENPA-CAD (nucleosome distal) complex and may be involved in incorporation of newly synthesized CENPA into centromeres. CENPC recruits DNA methylation and DNMT3B to both centromeric and pericentromeric satellite repeats and regulates the histone code in these regions.</text>
</comment>
<keyword evidence="15" id="KW-1185">Reference proteome</keyword>
<evidence type="ECO:0000256" key="7">
    <source>
        <dbReference type="ARBA" id="ARBA00068530"/>
    </source>
</evidence>
<protein>
    <recommendedName>
        <fullName evidence="7">Centromere protein C</fullName>
    </recommendedName>
    <alternativeName>
        <fullName evidence="8">Centromere autoantigen C</fullName>
    </alternativeName>
    <alternativeName>
        <fullName evidence="9">Centromere protein C 1</fullName>
    </alternativeName>
</protein>
<dbReference type="GO" id="GO:0005634">
    <property type="term" value="C:nucleus"/>
    <property type="evidence" value="ECO:0007669"/>
    <property type="project" value="UniProtKB-SubCell"/>
</dbReference>
<comment type="similarity">
    <text evidence="2">Belongs to the CENP-C/MIF2 family.</text>
</comment>
<feature type="region of interest" description="Disordered" evidence="10">
    <location>
        <begin position="330"/>
        <end position="386"/>
    </location>
</feature>
<evidence type="ECO:0000256" key="5">
    <source>
        <dbReference type="ARBA" id="ARBA00053516"/>
    </source>
</evidence>
<feature type="compositionally biased region" description="Polar residues" evidence="10">
    <location>
        <begin position="372"/>
        <end position="382"/>
    </location>
</feature>
<evidence type="ECO:0000259" key="13">
    <source>
        <dbReference type="Pfam" id="PF15622"/>
    </source>
</evidence>
<dbReference type="Gene3D" id="2.60.120.10">
    <property type="entry name" value="Jelly Rolls"/>
    <property type="match status" value="1"/>
</dbReference>
<evidence type="ECO:0000256" key="3">
    <source>
        <dbReference type="ARBA" id="ARBA00023125"/>
    </source>
</evidence>
<feature type="domain" description="Mif2/CENP-C cupin" evidence="11">
    <location>
        <begin position="923"/>
        <end position="1007"/>
    </location>
</feature>
<comment type="subcellular location">
    <subcellularLocation>
        <location evidence="1">Nucleus</location>
    </subcellularLocation>
</comment>
<evidence type="ECO:0000259" key="12">
    <source>
        <dbReference type="Pfam" id="PF15620"/>
    </source>
</evidence>
<feature type="compositionally biased region" description="Polar residues" evidence="10">
    <location>
        <begin position="485"/>
        <end position="494"/>
    </location>
</feature>
<evidence type="ECO:0000256" key="6">
    <source>
        <dbReference type="ARBA" id="ARBA00064952"/>
    </source>
</evidence>
<keyword evidence="3" id="KW-0238">DNA-binding</keyword>
<organism evidence="14 15">
    <name type="scientific">Molossus molossus</name>
    <name type="common">Pallas' mastiff bat</name>
    <name type="synonym">Vespertilio molossus</name>
    <dbReference type="NCBI Taxonomy" id="27622"/>
    <lineage>
        <taxon>Eukaryota</taxon>
        <taxon>Metazoa</taxon>
        <taxon>Chordata</taxon>
        <taxon>Craniata</taxon>
        <taxon>Vertebrata</taxon>
        <taxon>Euteleostomi</taxon>
        <taxon>Mammalia</taxon>
        <taxon>Eutheria</taxon>
        <taxon>Laurasiatheria</taxon>
        <taxon>Chiroptera</taxon>
        <taxon>Yangochiroptera</taxon>
        <taxon>Molossidae</taxon>
        <taxon>Molossus</taxon>
    </lineage>
</organism>
<dbReference type="AlphaFoldDB" id="A0A7J8JTJ4"/>
<dbReference type="GO" id="GO:0000776">
    <property type="term" value="C:kinetochore"/>
    <property type="evidence" value="ECO:0007669"/>
    <property type="project" value="InterPro"/>
</dbReference>
<feature type="domain" description="Kinetochore assembly subunit CENP-C N-terminal" evidence="13">
    <location>
        <begin position="7"/>
        <end position="294"/>
    </location>
</feature>
<feature type="compositionally biased region" description="Basic and acidic residues" evidence="10">
    <location>
        <begin position="500"/>
        <end position="514"/>
    </location>
</feature>
<evidence type="ECO:0000313" key="14">
    <source>
        <dbReference type="EMBL" id="KAF6499442.1"/>
    </source>
</evidence>
<feature type="compositionally biased region" description="Basic and acidic residues" evidence="10">
    <location>
        <begin position="605"/>
        <end position="618"/>
    </location>
</feature>
<dbReference type="InParanoid" id="A0A7J8JTJ4"/>
<proteinExistence type="inferred from homology"/>
<dbReference type="InterPro" id="IPR014710">
    <property type="entry name" value="RmlC-like_jellyroll"/>
</dbReference>
<dbReference type="GO" id="GO:0019237">
    <property type="term" value="F:centromeric DNA binding"/>
    <property type="evidence" value="ECO:0007669"/>
    <property type="project" value="InterPro"/>
</dbReference>
<dbReference type="PANTHER" id="PTHR16684:SF11">
    <property type="entry name" value="CENTROMERE PROTEIN C"/>
    <property type="match status" value="1"/>
</dbReference>
<dbReference type="InterPro" id="IPR028931">
    <property type="entry name" value="CENP-C_mid"/>
</dbReference>
<dbReference type="Proteomes" id="UP000550707">
    <property type="component" value="Unassembled WGS sequence"/>
</dbReference>
<dbReference type="Pfam" id="PF15620">
    <property type="entry name" value="CENP-C_mid"/>
    <property type="match status" value="1"/>
</dbReference>
<dbReference type="FunCoup" id="A0A7J8JTJ4">
    <property type="interactions" value="2871"/>
</dbReference>
<comment type="subunit">
    <text evidence="6">Oligomer. Component of the CENPA-NAC complex, at least composed of CENPA, CENPC, CENPH, CENPM, CENPN, CENPT and CENPU. The CENPA-NAC complex interacts with the CENPA-CAD complex, composed of CENPI, CENPK, CENPL, CENPO, CENPP, CENPQ, CENPR and CENPS. Binds to DAXX. Interacts with DNMT3B. Interacts directly with CENPA. Identified in a centromere complex containing histones H2A, H2B and H4, and at least CENPA, CENPB, CENPC, CENPT, CENPN, HJURP, SUPT16H, SSRP1 and RSF1. Interacts with MEIKIN.</text>
</comment>
<feature type="compositionally biased region" description="Basic residues" evidence="10">
    <location>
        <begin position="416"/>
        <end position="427"/>
    </location>
</feature>
<keyword evidence="4" id="KW-0539">Nucleus</keyword>
<feature type="region of interest" description="Disordered" evidence="10">
    <location>
        <begin position="404"/>
        <end position="429"/>
    </location>
</feature>
<gene>
    <name evidence="14" type="ORF">HJG59_002662</name>
</gene>
<dbReference type="InterPro" id="IPR028052">
    <property type="entry name" value="CENP-C_N_dom"/>
</dbReference>
<reference evidence="14 15" key="1">
    <citation type="journal article" date="2020" name="Nature">
        <title>Six reference-quality genomes reveal evolution of bat adaptations.</title>
        <authorList>
            <person name="Jebb D."/>
            <person name="Huang Z."/>
            <person name="Pippel M."/>
            <person name="Hughes G.M."/>
            <person name="Lavrichenko K."/>
            <person name="Devanna P."/>
            <person name="Winkler S."/>
            <person name="Jermiin L.S."/>
            <person name="Skirmuntt E.C."/>
            <person name="Katzourakis A."/>
            <person name="Burkitt-Gray L."/>
            <person name="Ray D.A."/>
            <person name="Sullivan K.A.M."/>
            <person name="Roscito J.G."/>
            <person name="Kirilenko B.M."/>
            <person name="Davalos L.M."/>
            <person name="Corthals A.P."/>
            <person name="Power M.L."/>
            <person name="Jones G."/>
            <person name="Ransome R.D."/>
            <person name="Dechmann D.K.N."/>
            <person name="Locatelli A.G."/>
            <person name="Puechmaille S.J."/>
            <person name="Fedrigo O."/>
            <person name="Jarvis E.D."/>
            <person name="Hiller M."/>
            <person name="Vernes S.C."/>
            <person name="Myers E.W."/>
            <person name="Teeling E.C."/>
        </authorList>
    </citation>
    <scope>NUCLEOTIDE SEQUENCE [LARGE SCALE GENOMIC DNA]</scope>
    <source>
        <strain evidence="14">MMolMol1</strain>
        <tissue evidence="14">Muscle</tissue>
    </source>
</reference>
<evidence type="ECO:0000256" key="8">
    <source>
        <dbReference type="ARBA" id="ARBA00082151"/>
    </source>
</evidence>
<feature type="region of interest" description="Disordered" evidence="10">
    <location>
        <begin position="559"/>
        <end position="626"/>
    </location>
</feature>
<dbReference type="EMBL" id="JACASF010000001">
    <property type="protein sequence ID" value="KAF6499442.1"/>
    <property type="molecule type" value="Genomic_DNA"/>
</dbReference>
<dbReference type="GO" id="GO:0051315">
    <property type="term" value="P:attachment of mitotic spindle microtubules to kinetochore"/>
    <property type="evidence" value="ECO:0007669"/>
    <property type="project" value="TreeGrafter"/>
</dbReference>
<evidence type="ECO:0000256" key="10">
    <source>
        <dbReference type="SAM" id="MobiDB-lite"/>
    </source>
</evidence>
<accession>A0A7J8JTJ4</accession>
<feature type="compositionally biased region" description="Polar residues" evidence="10">
    <location>
        <begin position="331"/>
        <end position="344"/>
    </location>
</feature>
<evidence type="ECO:0000256" key="2">
    <source>
        <dbReference type="ARBA" id="ARBA00010291"/>
    </source>
</evidence>
<name>A0A7J8JTJ4_MOLMO</name>
<dbReference type="InterPro" id="IPR025974">
    <property type="entry name" value="Mif2/CENP-C_cupin"/>
</dbReference>
<feature type="region of interest" description="Disordered" evidence="10">
    <location>
        <begin position="713"/>
        <end position="790"/>
    </location>
</feature>
<evidence type="ECO:0000256" key="9">
    <source>
        <dbReference type="ARBA" id="ARBA00083562"/>
    </source>
</evidence>
<dbReference type="GO" id="GO:0005721">
    <property type="term" value="C:pericentric heterochromatin"/>
    <property type="evidence" value="ECO:0007669"/>
    <property type="project" value="UniProtKB-ARBA"/>
</dbReference>
<feature type="domain" description="CENP-C middle DNMT3B-binding" evidence="12">
    <location>
        <begin position="299"/>
        <end position="561"/>
    </location>
</feature>
<comment type="caution">
    <text evidence="14">The sequence shown here is derived from an EMBL/GenBank/DDBJ whole genome shotgun (WGS) entry which is preliminary data.</text>
</comment>
<dbReference type="SUPFAM" id="SSF51182">
    <property type="entry name" value="RmlC-like cupins"/>
    <property type="match status" value="1"/>
</dbReference>
<feature type="compositionally biased region" description="Basic and acidic residues" evidence="10">
    <location>
        <begin position="776"/>
        <end position="790"/>
    </location>
</feature>
<evidence type="ECO:0000313" key="15">
    <source>
        <dbReference type="Proteomes" id="UP000550707"/>
    </source>
</evidence>
<dbReference type="InterPro" id="IPR011051">
    <property type="entry name" value="RmlC_Cupin_sf"/>
</dbReference>
<evidence type="ECO:0000256" key="4">
    <source>
        <dbReference type="ARBA" id="ARBA00023242"/>
    </source>
</evidence>
<dbReference type="GO" id="GO:0051382">
    <property type="term" value="P:kinetochore assembly"/>
    <property type="evidence" value="ECO:0007669"/>
    <property type="project" value="InterPro"/>
</dbReference>
<evidence type="ECO:0000259" key="11">
    <source>
        <dbReference type="Pfam" id="PF11699"/>
    </source>
</evidence>
<dbReference type="GO" id="GO:0051455">
    <property type="term" value="P:spindle attachment to meiosis I kinetochore"/>
    <property type="evidence" value="ECO:0007669"/>
    <property type="project" value="TreeGrafter"/>
</dbReference>